<dbReference type="Pfam" id="PF00196">
    <property type="entry name" value="GerE"/>
    <property type="match status" value="1"/>
</dbReference>
<name>A0A3Q9FPY3_9BACT</name>
<dbReference type="PROSITE" id="PS50043">
    <property type="entry name" value="HTH_LUXR_2"/>
    <property type="match status" value="1"/>
</dbReference>
<dbReference type="SMART" id="SM00421">
    <property type="entry name" value="HTH_LUXR"/>
    <property type="match status" value="1"/>
</dbReference>
<sequence>MDQISVVLTDDHVVVRNGIKLLLENSHEINVIGEGANGQEALDLCKALKPDVLVIDIRMPIMNGIEATSKINEYSTTTKVLILSMHDDAEYILDAAEKGASGYLLKDSSSDEFLKAIKTVKEGKKYFSGDISKVLVEGYLNMKQTGATPVAPTLNHNEEKIDLTKREKEILQYVAHGKSSKDIASILNKSVRTVETHRFNIMKKMGVKSAVELISKINEMPTLKNELGL</sequence>
<dbReference type="KEGG" id="fll:EI427_10325"/>
<dbReference type="InterPro" id="IPR000792">
    <property type="entry name" value="Tscrpt_reg_LuxR_C"/>
</dbReference>
<dbReference type="AlphaFoldDB" id="A0A3Q9FPY3"/>
<dbReference type="PROSITE" id="PS50110">
    <property type="entry name" value="RESPONSE_REGULATORY"/>
    <property type="match status" value="1"/>
</dbReference>
<dbReference type="InterPro" id="IPR058245">
    <property type="entry name" value="NreC/VraR/RcsB-like_REC"/>
</dbReference>
<reference evidence="8 9" key="1">
    <citation type="submission" date="2018-12" db="EMBL/GenBank/DDBJ databases">
        <title>Flammeovirga pectinis sp. nov., isolated from the gut of the Korean scallop, Patinopecten yessoensis.</title>
        <authorList>
            <person name="Bae J.-W."/>
            <person name="Jeong Y.-S."/>
            <person name="Kang W."/>
        </authorList>
    </citation>
    <scope>NUCLEOTIDE SEQUENCE [LARGE SCALE GENOMIC DNA]</scope>
    <source>
        <strain evidence="8 9">L12M1</strain>
    </source>
</reference>
<dbReference type="CDD" id="cd17535">
    <property type="entry name" value="REC_NarL-like"/>
    <property type="match status" value="1"/>
</dbReference>
<dbReference type="EMBL" id="CP034562">
    <property type="protein sequence ID" value="AZQ62618.1"/>
    <property type="molecule type" value="Genomic_DNA"/>
</dbReference>
<dbReference type="InterPro" id="IPR039420">
    <property type="entry name" value="WalR-like"/>
</dbReference>
<accession>A0A3Q9FPY3</accession>
<dbReference type="RefSeq" id="WP_126614299.1">
    <property type="nucleotide sequence ID" value="NZ_CP034562.1"/>
</dbReference>
<organism evidence="8 9">
    <name type="scientific">Flammeovirga pectinis</name>
    <dbReference type="NCBI Taxonomy" id="2494373"/>
    <lineage>
        <taxon>Bacteria</taxon>
        <taxon>Pseudomonadati</taxon>
        <taxon>Bacteroidota</taxon>
        <taxon>Cytophagia</taxon>
        <taxon>Cytophagales</taxon>
        <taxon>Flammeovirgaceae</taxon>
        <taxon>Flammeovirga</taxon>
    </lineage>
</organism>
<evidence type="ECO:0000259" key="6">
    <source>
        <dbReference type="PROSITE" id="PS50043"/>
    </source>
</evidence>
<dbReference type="InterPro" id="IPR001789">
    <property type="entry name" value="Sig_transdc_resp-reg_receiver"/>
</dbReference>
<keyword evidence="1 5" id="KW-0597">Phosphoprotein</keyword>
<dbReference type="GO" id="GO:0003677">
    <property type="term" value="F:DNA binding"/>
    <property type="evidence" value="ECO:0007669"/>
    <property type="project" value="UniProtKB-KW"/>
</dbReference>
<protein>
    <submittedName>
        <fullName evidence="8">Response regulator transcription factor</fullName>
    </submittedName>
</protein>
<proteinExistence type="predicted"/>
<dbReference type="Gene3D" id="3.40.50.2300">
    <property type="match status" value="1"/>
</dbReference>
<evidence type="ECO:0000256" key="1">
    <source>
        <dbReference type="ARBA" id="ARBA00022553"/>
    </source>
</evidence>
<keyword evidence="4" id="KW-0804">Transcription</keyword>
<dbReference type="PRINTS" id="PR00038">
    <property type="entry name" value="HTHLUXR"/>
</dbReference>
<dbReference type="SUPFAM" id="SSF46894">
    <property type="entry name" value="C-terminal effector domain of the bipartite response regulators"/>
    <property type="match status" value="1"/>
</dbReference>
<dbReference type="GO" id="GO:0006355">
    <property type="term" value="P:regulation of DNA-templated transcription"/>
    <property type="evidence" value="ECO:0007669"/>
    <property type="project" value="InterPro"/>
</dbReference>
<dbReference type="SUPFAM" id="SSF52172">
    <property type="entry name" value="CheY-like"/>
    <property type="match status" value="1"/>
</dbReference>
<keyword evidence="2" id="KW-0805">Transcription regulation</keyword>
<dbReference type="PANTHER" id="PTHR43214">
    <property type="entry name" value="TWO-COMPONENT RESPONSE REGULATOR"/>
    <property type="match status" value="1"/>
</dbReference>
<evidence type="ECO:0000259" key="7">
    <source>
        <dbReference type="PROSITE" id="PS50110"/>
    </source>
</evidence>
<keyword evidence="9" id="KW-1185">Reference proteome</keyword>
<feature type="modified residue" description="4-aspartylphosphate" evidence="5">
    <location>
        <position position="56"/>
    </location>
</feature>
<evidence type="ECO:0000313" key="9">
    <source>
        <dbReference type="Proteomes" id="UP000267268"/>
    </source>
</evidence>
<feature type="domain" description="HTH luxR-type" evidence="6">
    <location>
        <begin position="156"/>
        <end position="221"/>
    </location>
</feature>
<dbReference type="SMART" id="SM00448">
    <property type="entry name" value="REC"/>
    <property type="match status" value="1"/>
</dbReference>
<dbReference type="GO" id="GO:0000160">
    <property type="term" value="P:phosphorelay signal transduction system"/>
    <property type="evidence" value="ECO:0007669"/>
    <property type="project" value="InterPro"/>
</dbReference>
<dbReference type="Pfam" id="PF00072">
    <property type="entry name" value="Response_reg"/>
    <property type="match status" value="1"/>
</dbReference>
<dbReference type="OrthoDB" id="9797341at2"/>
<evidence type="ECO:0000256" key="5">
    <source>
        <dbReference type="PROSITE-ProRule" id="PRU00169"/>
    </source>
</evidence>
<dbReference type="PANTHER" id="PTHR43214:SF41">
    <property type="entry name" value="NITRATE_NITRITE RESPONSE REGULATOR PROTEIN NARP"/>
    <property type="match status" value="1"/>
</dbReference>
<dbReference type="CDD" id="cd06170">
    <property type="entry name" value="LuxR_C_like"/>
    <property type="match status" value="1"/>
</dbReference>
<evidence type="ECO:0000256" key="2">
    <source>
        <dbReference type="ARBA" id="ARBA00023015"/>
    </source>
</evidence>
<dbReference type="InterPro" id="IPR016032">
    <property type="entry name" value="Sig_transdc_resp-reg_C-effctor"/>
</dbReference>
<evidence type="ECO:0000256" key="3">
    <source>
        <dbReference type="ARBA" id="ARBA00023125"/>
    </source>
</evidence>
<dbReference type="InterPro" id="IPR011006">
    <property type="entry name" value="CheY-like_superfamily"/>
</dbReference>
<evidence type="ECO:0000313" key="8">
    <source>
        <dbReference type="EMBL" id="AZQ62618.1"/>
    </source>
</evidence>
<dbReference type="Proteomes" id="UP000267268">
    <property type="component" value="Chromosome 1"/>
</dbReference>
<gene>
    <name evidence="8" type="ORF">EI427_10325</name>
</gene>
<feature type="domain" description="Response regulatory" evidence="7">
    <location>
        <begin position="5"/>
        <end position="121"/>
    </location>
</feature>
<evidence type="ECO:0000256" key="4">
    <source>
        <dbReference type="ARBA" id="ARBA00023163"/>
    </source>
</evidence>
<keyword evidence="3" id="KW-0238">DNA-binding</keyword>